<evidence type="ECO:0000256" key="1">
    <source>
        <dbReference type="SAM" id="Phobius"/>
    </source>
</evidence>
<dbReference type="RefSeq" id="WP_121935763.1">
    <property type="nucleotide sequence ID" value="NZ_RDOJ01000030.1"/>
</dbReference>
<accession>A0A3L9M0G2</accession>
<feature type="transmembrane region" description="Helical" evidence="1">
    <location>
        <begin position="105"/>
        <end position="126"/>
    </location>
</feature>
<keyword evidence="1" id="KW-0472">Membrane</keyword>
<comment type="caution">
    <text evidence="2">The sequence shown here is derived from an EMBL/GenBank/DDBJ whole genome shotgun (WGS) entry which is preliminary data.</text>
</comment>
<proteinExistence type="predicted"/>
<keyword evidence="3" id="KW-1185">Reference proteome</keyword>
<evidence type="ECO:0000313" key="2">
    <source>
        <dbReference type="EMBL" id="RLZ06412.1"/>
    </source>
</evidence>
<dbReference type="AlphaFoldDB" id="A0A3L9M0G2"/>
<keyword evidence="1" id="KW-1133">Transmembrane helix</keyword>
<protein>
    <submittedName>
        <fullName evidence="2">Uncharacterized protein</fullName>
    </submittedName>
</protein>
<organism evidence="2 3">
    <name type="scientific">Faecalibacter macacae</name>
    <dbReference type="NCBI Taxonomy" id="1859289"/>
    <lineage>
        <taxon>Bacteria</taxon>
        <taxon>Pseudomonadati</taxon>
        <taxon>Bacteroidota</taxon>
        <taxon>Flavobacteriia</taxon>
        <taxon>Flavobacteriales</taxon>
        <taxon>Weeksellaceae</taxon>
        <taxon>Faecalibacter</taxon>
    </lineage>
</organism>
<feature type="transmembrane region" description="Helical" evidence="1">
    <location>
        <begin position="34"/>
        <end position="53"/>
    </location>
</feature>
<dbReference type="EMBL" id="RDOJ01000030">
    <property type="protein sequence ID" value="RLZ06412.1"/>
    <property type="molecule type" value="Genomic_DNA"/>
</dbReference>
<sequence>MLFSIKKVLSALMIISLISFIIESPFKKGGITEISQYFILGIAFGLSLIYSIQKHNNEFSKIQKLVKFITIILSSGIGLVISLIISRNYLEKIYGLDFRLYINETFSNFSFFTIAFIISALLLEIFNKIIKSYNYS</sequence>
<reference evidence="2 3" key="1">
    <citation type="submission" date="2018-10" db="EMBL/GenBank/DDBJ databases">
        <authorList>
            <person name="Chen X."/>
        </authorList>
    </citation>
    <scope>NUCLEOTIDE SEQUENCE [LARGE SCALE GENOMIC DNA]</scope>
    <source>
        <strain evidence="2 3">YIM 102668</strain>
    </source>
</reference>
<name>A0A3L9M0G2_9FLAO</name>
<keyword evidence="1" id="KW-0812">Transmembrane</keyword>
<evidence type="ECO:0000313" key="3">
    <source>
        <dbReference type="Proteomes" id="UP000275348"/>
    </source>
</evidence>
<dbReference type="Proteomes" id="UP000275348">
    <property type="component" value="Unassembled WGS sequence"/>
</dbReference>
<feature type="transmembrane region" description="Helical" evidence="1">
    <location>
        <begin position="65"/>
        <end position="85"/>
    </location>
</feature>
<feature type="transmembrane region" description="Helical" evidence="1">
    <location>
        <begin position="7"/>
        <end position="22"/>
    </location>
</feature>
<gene>
    <name evidence="2" type="ORF">EAH69_13600</name>
</gene>